<name>A0A074WT62_9PEZI</name>
<feature type="compositionally biased region" description="Basic and acidic residues" evidence="1">
    <location>
        <begin position="64"/>
        <end position="84"/>
    </location>
</feature>
<feature type="compositionally biased region" description="Basic and acidic residues" evidence="1">
    <location>
        <begin position="91"/>
        <end position="103"/>
    </location>
</feature>
<feature type="compositionally biased region" description="Polar residues" evidence="1">
    <location>
        <begin position="1"/>
        <end position="20"/>
    </location>
</feature>
<proteinExistence type="predicted"/>
<sequence length="103" mass="11366">MSEQPPTKDSSIEVTTTSPRNHPRQPPISVIDRRESLVPTRSSVEVVFTITEYGPGYLSAEKKKEAEKEAEKVDEGVVIGKDENGQVSKGESNKITKAESKEH</sequence>
<organism evidence="2 3">
    <name type="scientific">Aureobasidium namibiae CBS 147.97</name>
    <dbReference type="NCBI Taxonomy" id="1043004"/>
    <lineage>
        <taxon>Eukaryota</taxon>
        <taxon>Fungi</taxon>
        <taxon>Dikarya</taxon>
        <taxon>Ascomycota</taxon>
        <taxon>Pezizomycotina</taxon>
        <taxon>Dothideomycetes</taxon>
        <taxon>Dothideomycetidae</taxon>
        <taxon>Dothideales</taxon>
        <taxon>Saccotheciaceae</taxon>
        <taxon>Aureobasidium</taxon>
    </lineage>
</organism>
<dbReference type="AlphaFoldDB" id="A0A074WT62"/>
<protein>
    <submittedName>
        <fullName evidence="2">Uncharacterized protein</fullName>
    </submittedName>
</protein>
<feature type="region of interest" description="Disordered" evidence="1">
    <location>
        <begin position="64"/>
        <end position="103"/>
    </location>
</feature>
<evidence type="ECO:0000313" key="2">
    <source>
        <dbReference type="EMBL" id="KEQ76390.1"/>
    </source>
</evidence>
<evidence type="ECO:0000313" key="3">
    <source>
        <dbReference type="Proteomes" id="UP000027730"/>
    </source>
</evidence>
<dbReference type="Proteomes" id="UP000027730">
    <property type="component" value="Unassembled WGS sequence"/>
</dbReference>
<dbReference type="GeneID" id="25412952"/>
<feature type="region of interest" description="Disordered" evidence="1">
    <location>
        <begin position="1"/>
        <end position="30"/>
    </location>
</feature>
<gene>
    <name evidence="2" type="ORF">M436DRAFT_60225</name>
</gene>
<reference evidence="2 3" key="1">
    <citation type="journal article" date="2014" name="BMC Genomics">
        <title>Genome sequencing of four Aureobasidium pullulans varieties: biotechnological potential, stress tolerance, and description of new species.</title>
        <authorList>
            <person name="Gostin Ar C."/>
            <person name="Ohm R.A."/>
            <person name="Kogej T."/>
            <person name="Sonjak S."/>
            <person name="Turk M."/>
            <person name="Zajc J."/>
            <person name="Zalar P."/>
            <person name="Grube M."/>
            <person name="Sun H."/>
            <person name="Han J."/>
            <person name="Sharma A."/>
            <person name="Chiniquy J."/>
            <person name="Ngan C.Y."/>
            <person name="Lipzen A."/>
            <person name="Barry K."/>
            <person name="Grigoriev I.V."/>
            <person name="Gunde-Cimerman N."/>
        </authorList>
    </citation>
    <scope>NUCLEOTIDE SEQUENCE [LARGE SCALE GENOMIC DNA]</scope>
    <source>
        <strain evidence="2 3">CBS 147.97</strain>
    </source>
</reference>
<evidence type="ECO:0000256" key="1">
    <source>
        <dbReference type="SAM" id="MobiDB-lite"/>
    </source>
</evidence>
<dbReference type="HOGENOM" id="CLU_2263231_0_0_1"/>
<dbReference type="RefSeq" id="XP_013430964.1">
    <property type="nucleotide sequence ID" value="XM_013575510.1"/>
</dbReference>
<accession>A0A074WT62</accession>
<dbReference type="EMBL" id="KL584703">
    <property type="protein sequence ID" value="KEQ76390.1"/>
    <property type="molecule type" value="Genomic_DNA"/>
</dbReference>
<keyword evidence="3" id="KW-1185">Reference proteome</keyword>